<gene>
    <name evidence="2" type="ORF">Amon01_000832200</name>
</gene>
<reference evidence="2" key="1">
    <citation type="submission" date="2023-04" db="EMBL/GenBank/DDBJ databases">
        <title>Ambrosiozyma monospora NBRC 1965.</title>
        <authorList>
            <person name="Ichikawa N."/>
            <person name="Sato H."/>
            <person name="Tonouchi N."/>
        </authorList>
    </citation>
    <scope>NUCLEOTIDE SEQUENCE</scope>
    <source>
        <strain evidence="2">NBRC 1965</strain>
    </source>
</reference>
<dbReference type="OrthoDB" id="10051416at2759"/>
<accession>A0A9W6Z5I7</accession>
<dbReference type="AlphaFoldDB" id="A0A9W6Z5I7"/>
<evidence type="ECO:0000259" key="1">
    <source>
        <dbReference type="Pfam" id="PF21678"/>
    </source>
</evidence>
<evidence type="ECO:0000313" key="2">
    <source>
        <dbReference type="EMBL" id="GMG56255.1"/>
    </source>
</evidence>
<evidence type="ECO:0000313" key="3">
    <source>
        <dbReference type="Proteomes" id="UP001165063"/>
    </source>
</evidence>
<dbReference type="InterPro" id="IPR048636">
    <property type="entry name" value="Csf1_N"/>
</dbReference>
<name>A0A9W6Z5I7_AMBMO</name>
<comment type="caution">
    <text evidence="2">The sequence shown here is derived from an EMBL/GenBank/DDBJ whole genome shotgun (WGS) entry which is preliminary data.</text>
</comment>
<dbReference type="EMBL" id="BSXU01007135">
    <property type="protein sequence ID" value="GMG56255.1"/>
    <property type="molecule type" value="Genomic_DNA"/>
</dbReference>
<dbReference type="PANTHER" id="PTHR32085:SF3">
    <property type="entry name" value="PROTEIN CSF1"/>
    <property type="match status" value="1"/>
</dbReference>
<sequence>MPLPDVPAPLNPDTADHLIKSFPQTVQFQLEVESDDTLLFDKRDVDVDPHTIKHPHLVVNDLDPDCEYDNLILNLGKLNVFVSPEVAPVVVKILEDMQNFSVENILDVLEMDVFDYLLKVEKSTSLKLKFDCPLLSLKVAQYLTSTDCIDIDILSPSVAFSLVKFRNEPEKVNASVKAAQFDIELLHDSSRVALVILYQLSLLMSQESGISLNYNQQDLSIFVDPHIVTWIGGFADTMMKPISDSLKSMDKVKGNKQKAKAEALYLISTSGTKHGIRHDPSCITKPTYVTRFSNNHIRTRNSWKIVTRLRHVVKSLPKDWSQNHNAQFSAQEWKAPLDAQNTVFEVFFNWRKWEFEKIQDSYVFRDVFGLHHTEEKTDLLDVEVSIRNVALDIGPLQHLLLITDIVFGLNTNKLSNELKEQASTLVDADADDGIDVFMKIGTFTITLKDLKHVIPDIVSLLKEIKAMPQSSEVFSSDTGNLKTVTENAESSAAKLMSFNLLIGEVDCLLGVNKSCLSILSKSTSVTATAVTLGDLLPFVIGVSNESVASKLFVGESCLFEGRLSNNSLNVTNSGSLLHGDKIVDIQLGEGNVIATENSKTMVQMVNPRNQK</sequence>
<feature type="domain" description="Csf1 N-terminal" evidence="1">
    <location>
        <begin position="203"/>
        <end position="380"/>
    </location>
</feature>
<dbReference type="InterPro" id="IPR029636">
    <property type="entry name" value="Csf1"/>
</dbReference>
<dbReference type="GO" id="GO:0016020">
    <property type="term" value="C:membrane"/>
    <property type="evidence" value="ECO:0007669"/>
    <property type="project" value="InterPro"/>
</dbReference>
<organism evidence="2 3">
    <name type="scientific">Ambrosiozyma monospora</name>
    <name type="common">Yeast</name>
    <name type="synonym">Endomycopsis monosporus</name>
    <dbReference type="NCBI Taxonomy" id="43982"/>
    <lineage>
        <taxon>Eukaryota</taxon>
        <taxon>Fungi</taxon>
        <taxon>Dikarya</taxon>
        <taxon>Ascomycota</taxon>
        <taxon>Saccharomycotina</taxon>
        <taxon>Pichiomycetes</taxon>
        <taxon>Pichiales</taxon>
        <taxon>Pichiaceae</taxon>
        <taxon>Ambrosiozyma</taxon>
    </lineage>
</organism>
<dbReference type="GO" id="GO:0006113">
    <property type="term" value="P:fermentation"/>
    <property type="evidence" value="ECO:0007669"/>
    <property type="project" value="InterPro"/>
</dbReference>
<dbReference type="Proteomes" id="UP001165063">
    <property type="component" value="Unassembled WGS sequence"/>
</dbReference>
<keyword evidence="3" id="KW-1185">Reference proteome</keyword>
<dbReference type="PANTHER" id="PTHR32085">
    <property type="entry name" value="PROTEIN CSF1"/>
    <property type="match status" value="1"/>
</dbReference>
<protein>
    <submittedName>
        <fullName evidence="2">Unnamed protein product</fullName>
    </submittedName>
</protein>
<dbReference type="Pfam" id="PF21678">
    <property type="entry name" value="Csf1_N"/>
    <property type="match status" value="1"/>
</dbReference>
<proteinExistence type="predicted"/>